<proteinExistence type="predicted"/>
<dbReference type="Pfam" id="PF00702">
    <property type="entry name" value="Hydrolase"/>
    <property type="match status" value="1"/>
</dbReference>
<dbReference type="Proteomes" id="UP000319576">
    <property type="component" value="Chromosome"/>
</dbReference>
<dbReference type="InterPro" id="IPR023214">
    <property type="entry name" value="HAD_sf"/>
</dbReference>
<dbReference type="EMBL" id="CP036273">
    <property type="protein sequence ID" value="QDU22994.1"/>
    <property type="molecule type" value="Genomic_DNA"/>
</dbReference>
<dbReference type="Gene3D" id="3.40.50.1000">
    <property type="entry name" value="HAD superfamily/HAD-like"/>
    <property type="match status" value="1"/>
</dbReference>
<dbReference type="KEGG" id="uli:ETAA1_49840"/>
<dbReference type="OrthoDB" id="9781311at2"/>
<evidence type="ECO:0008006" key="3">
    <source>
        <dbReference type="Google" id="ProtNLM"/>
    </source>
</evidence>
<dbReference type="CDD" id="cd01427">
    <property type="entry name" value="HAD_like"/>
    <property type="match status" value="1"/>
</dbReference>
<reference evidence="1 2" key="1">
    <citation type="submission" date="2019-02" db="EMBL/GenBank/DDBJ databases">
        <title>Deep-cultivation of Planctomycetes and their phenomic and genomic characterization uncovers novel biology.</title>
        <authorList>
            <person name="Wiegand S."/>
            <person name="Jogler M."/>
            <person name="Boedeker C."/>
            <person name="Pinto D."/>
            <person name="Vollmers J."/>
            <person name="Rivas-Marin E."/>
            <person name="Kohn T."/>
            <person name="Peeters S.H."/>
            <person name="Heuer A."/>
            <person name="Rast P."/>
            <person name="Oberbeckmann S."/>
            <person name="Bunk B."/>
            <person name="Jeske O."/>
            <person name="Meyerdierks A."/>
            <person name="Storesund J.E."/>
            <person name="Kallscheuer N."/>
            <person name="Luecker S."/>
            <person name="Lage O.M."/>
            <person name="Pohl T."/>
            <person name="Merkel B.J."/>
            <person name="Hornburger P."/>
            <person name="Mueller R.-W."/>
            <person name="Bruemmer F."/>
            <person name="Labrenz M."/>
            <person name="Spormann A.M."/>
            <person name="Op den Camp H."/>
            <person name="Overmann J."/>
            <person name="Amann R."/>
            <person name="Jetten M.S.M."/>
            <person name="Mascher T."/>
            <person name="Medema M.H."/>
            <person name="Devos D.P."/>
            <person name="Kaster A.-K."/>
            <person name="Ovreas L."/>
            <person name="Rohde M."/>
            <person name="Galperin M.Y."/>
            <person name="Jogler C."/>
        </authorList>
    </citation>
    <scope>NUCLEOTIDE SEQUENCE [LARGE SCALE GENOMIC DNA]</scope>
    <source>
        <strain evidence="1 2">ETA_A1</strain>
    </source>
</reference>
<keyword evidence="2" id="KW-1185">Reference proteome</keyword>
<sequence length="273" mass="29873">MPLPFEVLNPRVRRGPFRAALFDFDGTLSLIREGWPRVMIGMMVERLGALGLVREPADEVWGLVERFVMELNGHPTVVQMARFADEIRTRGGEPEPADVYLQDYLDRLMRVVRQRWDVLERGIARPAAWVVPNAHAVLDSLQSHGVPLFLASGTDRDAVVYEGALLDVLTPFGPRVFAPCPADPTFSKGRVAADLLRDLDLGGDELLGFGDGVVETKEVKRVGGVMVGVASAEPGESGVHPGKRERLAAAGADVIVPDYGCQAALLRWLWGED</sequence>
<dbReference type="AlphaFoldDB" id="A0A517XZQ7"/>
<gene>
    <name evidence="1" type="ORF">ETAA1_49840</name>
</gene>
<name>A0A517XZQ7_9BACT</name>
<dbReference type="InterPro" id="IPR036412">
    <property type="entry name" value="HAD-like_sf"/>
</dbReference>
<accession>A0A517XZQ7</accession>
<protein>
    <recommendedName>
        <fullName evidence="3">HAD family hydrolase</fullName>
    </recommendedName>
</protein>
<dbReference type="SUPFAM" id="SSF56784">
    <property type="entry name" value="HAD-like"/>
    <property type="match status" value="1"/>
</dbReference>
<evidence type="ECO:0000313" key="2">
    <source>
        <dbReference type="Proteomes" id="UP000319576"/>
    </source>
</evidence>
<organism evidence="1 2">
    <name type="scientific">Urbifossiella limnaea</name>
    <dbReference type="NCBI Taxonomy" id="2528023"/>
    <lineage>
        <taxon>Bacteria</taxon>
        <taxon>Pseudomonadati</taxon>
        <taxon>Planctomycetota</taxon>
        <taxon>Planctomycetia</taxon>
        <taxon>Gemmatales</taxon>
        <taxon>Gemmataceae</taxon>
        <taxon>Urbifossiella</taxon>
    </lineage>
</organism>
<dbReference type="RefSeq" id="WP_145243098.1">
    <property type="nucleotide sequence ID" value="NZ_CP036273.1"/>
</dbReference>
<evidence type="ECO:0000313" key="1">
    <source>
        <dbReference type="EMBL" id="QDU22994.1"/>
    </source>
</evidence>